<evidence type="ECO:0000313" key="1">
    <source>
        <dbReference type="EMBL" id="AMJ75213.1"/>
    </source>
</evidence>
<dbReference type="Proteomes" id="UP001170717">
    <property type="component" value="Unassembled WGS sequence"/>
</dbReference>
<dbReference type="RefSeq" id="WP_057790344.1">
    <property type="nucleotide sequence ID" value="NZ_CAXIBE010000134.1"/>
</dbReference>
<gene>
    <name evidence="1" type="ORF">AVL57_15330</name>
    <name evidence="2" type="ORF">Q4527_10935</name>
</gene>
<dbReference type="Gene3D" id="3.30.70.2650">
    <property type="match status" value="1"/>
</dbReference>
<evidence type="ECO:0000313" key="3">
    <source>
        <dbReference type="Proteomes" id="UP000056750"/>
    </source>
</evidence>
<proteinExistence type="predicted"/>
<protein>
    <submittedName>
        <fullName evidence="2">PaaX family transcriptional regulator</fullName>
    </submittedName>
</protein>
<dbReference type="InterPro" id="IPR036388">
    <property type="entry name" value="WH-like_DNA-bd_sf"/>
</dbReference>
<keyword evidence="3" id="KW-1185">Reference proteome</keyword>
<evidence type="ECO:0000313" key="4">
    <source>
        <dbReference type="Proteomes" id="UP001170717"/>
    </source>
</evidence>
<dbReference type="PANTHER" id="PTHR30319:SF1">
    <property type="entry name" value="TRANSCRIPTIONAL REPRESSOR PAAX"/>
    <property type="match status" value="1"/>
</dbReference>
<dbReference type="GO" id="GO:0006351">
    <property type="term" value="P:DNA-templated transcription"/>
    <property type="evidence" value="ECO:0007669"/>
    <property type="project" value="TreeGrafter"/>
</dbReference>
<organism evidence="2 4">
    <name type="scientific">Alteromonas stellipolaris</name>
    <dbReference type="NCBI Taxonomy" id="233316"/>
    <lineage>
        <taxon>Bacteria</taxon>
        <taxon>Pseudomonadati</taxon>
        <taxon>Pseudomonadota</taxon>
        <taxon>Gammaproteobacteria</taxon>
        <taxon>Alteromonadales</taxon>
        <taxon>Alteromonadaceae</taxon>
        <taxon>Alteromonas/Salinimonas group</taxon>
        <taxon>Alteromonas</taxon>
    </lineage>
</organism>
<dbReference type="KEGG" id="asq:AVL57_15330"/>
<dbReference type="EMBL" id="CP013926">
    <property type="protein sequence ID" value="AMJ75213.1"/>
    <property type="molecule type" value="Genomic_DNA"/>
</dbReference>
<reference evidence="2" key="2">
    <citation type="submission" date="2023-07" db="EMBL/GenBank/DDBJ databases">
        <title>Genome content predicts the carbon catabolic preferences of heterotrophic bacteria.</title>
        <authorList>
            <person name="Gralka M."/>
        </authorList>
    </citation>
    <scope>NUCLEOTIDE SEQUENCE</scope>
    <source>
        <strain evidence="2">F2M12</strain>
    </source>
</reference>
<dbReference type="PANTHER" id="PTHR30319">
    <property type="entry name" value="PHENYLACETIC ACID REGULATOR-RELATED TRANSCRIPTIONAL REPRESSOR"/>
    <property type="match status" value="1"/>
</dbReference>
<name>A0AAW7Z0C1_9ALTE</name>
<accession>A0AAW7Z0C1</accession>
<dbReference type="Proteomes" id="UP000056750">
    <property type="component" value="Chromosome"/>
</dbReference>
<sequence length="268" mass="30060">MLPEKPTGKPVARHLLMKLLGSRPGIKMDAASAVRVGALFGISENNIRVTLTRLQSAKLLKLVERGYYQLGKEGEQFAGEISSWHSAESRLCEWRGDWLTVLTTALAKSDRKATRAQDRALKLMGLKKLSADFYVRPNNLNDTVGITRERLYRLGLDKSAVVFNASDFAGATEKKAAGLWQTKNLEASYEEGLIELARSRKRIEGLSLDDAAKEYYIVGDNALKRLVFDPLLPAPLVNVDLRRAFRAKVEEYDKAGAEVWYEFLNIKK</sequence>
<dbReference type="Gene3D" id="1.10.10.10">
    <property type="entry name" value="Winged helix-like DNA-binding domain superfamily/Winged helix DNA-binding domain"/>
    <property type="match status" value="1"/>
</dbReference>
<reference evidence="1 3" key="1">
    <citation type="submission" date="2015-12" db="EMBL/GenBank/DDBJ databases">
        <title>Intraspecies pangenome expansion in the marine bacterium Alteromonas.</title>
        <authorList>
            <person name="Lopez-Perez M."/>
            <person name="Rodriguez-Valera F."/>
        </authorList>
    </citation>
    <scope>NUCLEOTIDE SEQUENCE [LARGE SCALE GENOMIC DNA]</scope>
    <source>
        <strain evidence="1 3">LMG 21861</strain>
    </source>
</reference>
<dbReference type="EMBL" id="JAUOQI010000006">
    <property type="protein sequence ID" value="MDO6577911.1"/>
    <property type="molecule type" value="Genomic_DNA"/>
</dbReference>
<dbReference type="AlphaFoldDB" id="A0AAW7Z0C1"/>
<evidence type="ECO:0000313" key="2">
    <source>
        <dbReference type="EMBL" id="MDO6577911.1"/>
    </source>
</evidence>